<dbReference type="InterPro" id="IPR013087">
    <property type="entry name" value="Znf_C2H2_type"/>
</dbReference>
<gene>
    <name evidence="4" type="ORF">CPB84DRAFT_1779609</name>
</gene>
<feature type="domain" description="C2H2-type" evidence="3">
    <location>
        <begin position="201"/>
        <end position="228"/>
    </location>
</feature>
<evidence type="ECO:0000256" key="2">
    <source>
        <dbReference type="SAM" id="MobiDB-lite"/>
    </source>
</evidence>
<keyword evidence="1" id="KW-0862">Zinc</keyword>
<protein>
    <recommendedName>
        <fullName evidence="3">C2H2-type domain-containing protein</fullName>
    </recommendedName>
</protein>
<keyword evidence="1" id="KW-0479">Metal-binding</keyword>
<sequence length="277" mass="29927">MILHSLPRLGALPLVPPIQAATHCLYTLQDAHATLSSASLAYSDSGASSLLDFFPYSPSPQTSSSPSPVVGPLTLFSSQEDHLSYPLTPSPTISVSDDPFLTSGPFEHYPASSPSPSHSFGHPLPSSEPPQPIGISEASECQSHLDPANIRAQLLHTFSPDIGDPNAGTLKTLFSKNAKTSVSTPAGRAASALRRKHPARFACQFCDATFTRKLGLENHNKSHLGITDQQCRFCLKLFPNSLPRHMKRCKDNPERIAPRKIKNIERGRVSESQSSVV</sequence>
<reference evidence="4" key="1">
    <citation type="submission" date="2020-11" db="EMBL/GenBank/DDBJ databases">
        <authorList>
            <consortium name="DOE Joint Genome Institute"/>
            <person name="Ahrendt S."/>
            <person name="Riley R."/>
            <person name="Andreopoulos W."/>
            <person name="LaButti K."/>
            <person name="Pangilinan J."/>
            <person name="Ruiz-duenas F.J."/>
            <person name="Barrasa J.M."/>
            <person name="Sanchez-Garcia M."/>
            <person name="Camarero S."/>
            <person name="Miyauchi S."/>
            <person name="Serrano A."/>
            <person name="Linde D."/>
            <person name="Babiker R."/>
            <person name="Drula E."/>
            <person name="Ayuso-Fernandez I."/>
            <person name="Pacheco R."/>
            <person name="Padilla G."/>
            <person name="Ferreira P."/>
            <person name="Barriuso J."/>
            <person name="Kellner H."/>
            <person name="Castanera R."/>
            <person name="Alfaro M."/>
            <person name="Ramirez L."/>
            <person name="Pisabarro A.G."/>
            <person name="Kuo A."/>
            <person name="Tritt A."/>
            <person name="Lipzen A."/>
            <person name="He G."/>
            <person name="Yan M."/>
            <person name="Ng V."/>
            <person name="Cullen D."/>
            <person name="Martin F."/>
            <person name="Rosso M.-N."/>
            <person name="Henrissat B."/>
            <person name="Hibbett D."/>
            <person name="Martinez A.T."/>
            <person name="Grigoriev I.V."/>
        </authorList>
    </citation>
    <scope>NUCLEOTIDE SEQUENCE</scope>
    <source>
        <strain evidence="4">AH 44721</strain>
    </source>
</reference>
<dbReference type="InterPro" id="IPR036236">
    <property type="entry name" value="Znf_C2H2_sf"/>
</dbReference>
<evidence type="ECO:0000313" key="5">
    <source>
        <dbReference type="Proteomes" id="UP000724874"/>
    </source>
</evidence>
<comment type="caution">
    <text evidence="4">The sequence shown here is derived from an EMBL/GenBank/DDBJ whole genome shotgun (WGS) entry which is preliminary data.</text>
</comment>
<keyword evidence="5" id="KW-1185">Reference proteome</keyword>
<dbReference type="Gene3D" id="3.30.160.60">
    <property type="entry name" value="Classic Zinc Finger"/>
    <property type="match status" value="1"/>
</dbReference>
<dbReference type="PROSITE" id="PS00028">
    <property type="entry name" value="ZINC_FINGER_C2H2_1"/>
    <property type="match status" value="1"/>
</dbReference>
<feature type="compositionally biased region" description="Low complexity" evidence="2">
    <location>
        <begin position="108"/>
        <end position="125"/>
    </location>
</feature>
<dbReference type="PROSITE" id="PS50157">
    <property type="entry name" value="ZINC_FINGER_C2H2_2"/>
    <property type="match status" value="1"/>
</dbReference>
<keyword evidence="1" id="KW-0863">Zinc-finger</keyword>
<dbReference type="GO" id="GO:0008270">
    <property type="term" value="F:zinc ion binding"/>
    <property type="evidence" value="ECO:0007669"/>
    <property type="project" value="UniProtKB-KW"/>
</dbReference>
<organism evidence="4 5">
    <name type="scientific">Gymnopilus junonius</name>
    <name type="common">Spectacular rustgill mushroom</name>
    <name type="synonym">Gymnopilus spectabilis subsp. junonius</name>
    <dbReference type="NCBI Taxonomy" id="109634"/>
    <lineage>
        <taxon>Eukaryota</taxon>
        <taxon>Fungi</taxon>
        <taxon>Dikarya</taxon>
        <taxon>Basidiomycota</taxon>
        <taxon>Agaricomycotina</taxon>
        <taxon>Agaricomycetes</taxon>
        <taxon>Agaricomycetidae</taxon>
        <taxon>Agaricales</taxon>
        <taxon>Agaricineae</taxon>
        <taxon>Hymenogastraceae</taxon>
        <taxon>Gymnopilus</taxon>
    </lineage>
</organism>
<name>A0A9P5TLS2_GYMJU</name>
<dbReference type="Proteomes" id="UP000724874">
    <property type="component" value="Unassembled WGS sequence"/>
</dbReference>
<feature type="region of interest" description="Disordered" evidence="2">
    <location>
        <begin position="104"/>
        <end position="135"/>
    </location>
</feature>
<dbReference type="OrthoDB" id="3437960at2759"/>
<dbReference type="SUPFAM" id="SSF57667">
    <property type="entry name" value="beta-beta-alpha zinc fingers"/>
    <property type="match status" value="1"/>
</dbReference>
<accession>A0A9P5TLS2</accession>
<evidence type="ECO:0000256" key="1">
    <source>
        <dbReference type="PROSITE-ProRule" id="PRU00042"/>
    </source>
</evidence>
<dbReference type="AlphaFoldDB" id="A0A9P5TLS2"/>
<evidence type="ECO:0000313" key="4">
    <source>
        <dbReference type="EMBL" id="KAF8899883.1"/>
    </source>
</evidence>
<proteinExistence type="predicted"/>
<dbReference type="EMBL" id="JADNYJ010000050">
    <property type="protein sequence ID" value="KAF8899883.1"/>
    <property type="molecule type" value="Genomic_DNA"/>
</dbReference>
<evidence type="ECO:0000259" key="3">
    <source>
        <dbReference type="PROSITE" id="PS50157"/>
    </source>
</evidence>